<comment type="subcellular location">
    <subcellularLocation>
        <location evidence="1">Cell membrane</location>
        <topology evidence="1">Multi-pass membrane protein</topology>
    </subcellularLocation>
</comment>
<evidence type="ECO:0000256" key="5">
    <source>
        <dbReference type="ARBA" id="ARBA00023136"/>
    </source>
</evidence>
<accession>A0A1C0YPT3</accession>
<evidence type="ECO:0000259" key="10">
    <source>
        <dbReference type="PROSITE" id="PS50111"/>
    </source>
</evidence>
<dbReference type="SMART" id="SM01049">
    <property type="entry name" value="Cache_2"/>
    <property type="match status" value="1"/>
</dbReference>
<evidence type="ECO:0000256" key="1">
    <source>
        <dbReference type="ARBA" id="ARBA00004651"/>
    </source>
</evidence>
<evidence type="ECO:0000313" key="13">
    <source>
        <dbReference type="Proteomes" id="UP000093482"/>
    </source>
</evidence>
<dbReference type="SMART" id="SM00304">
    <property type="entry name" value="HAMP"/>
    <property type="match status" value="1"/>
</dbReference>
<dbReference type="OrthoDB" id="9810264at2"/>
<dbReference type="CDD" id="cd18774">
    <property type="entry name" value="PDC2_HK_sensor"/>
    <property type="match status" value="1"/>
</dbReference>
<evidence type="ECO:0000256" key="2">
    <source>
        <dbReference type="ARBA" id="ARBA00022475"/>
    </source>
</evidence>
<feature type="domain" description="Methyl-accepting transducer" evidence="10">
    <location>
        <begin position="293"/>
        <end position="550"/>
    </location>
</feature>
<keyword evidence="4 9" id="KW-1133">Transmembrane helix</keyword>
<dbReference type="Pfam" id="PF00672">
    <property type="entry name" value="HAMP"/>
    <property type="match status" value="1"/>
</dbReference>
<dbReference type="AlphaFoldDB" id="A0A1C0YPT3"/>
<evidence type="ECO:0000256" key="8">
    <source>
        <dbReference type="PROSITE-ProRule" id="PRU00284"/>
    </source>
</evidence>
<dbReference type="Gene3D" id="6.10.340.10">
    <property type="match status" value="1"/>
</dbReference>
<dbReference type="Proteomes" id="UP000093482">
    <property type="component" value="Unassembled WGS sequence"/>
</dbReference>
<reference evidence="12 13" key="1">
    <citation type="submission" date="2016-07" db="EMBL/GenBank/DDBJ databases">
        <title>Caryophanon latum genome sequencing.</title>
        <authorList>
            <person name="Verma A."/>
            <person name="Pal Y."/>
            <person name="Krishnamurthi S."/>
        </authorList>
    </citation>
    <scope>NUCLEOTIDE SEQUENCE [LARGE SCALE GENOMIC DNA]</scope>
    <source>
        <strain evidence="12 13">DSM 14151</strain>
    </source>
</reference>
<protein>
    <recommendedName>
        <fullName evidence="14">Chemotaxis protein</fullName>
    </recommendedName>
</protein>
<dbReference type="CDD" id="cd06225">
    <property type="entry name" value="HAMP"/>
    <property type="match status" value="1"/>
</dbReference>
<dbReference type="GO" id="GO:0005886">
    <property type="term" value="C:plasma membrane"/>
    <property type="evidence" value="ECO:0007669"/>
    <property type="project" value="UniProtKB-SubCell"/>
</dbReference>
<dbReference type="RefSeq" id="WP_066465391.1">
    <property type="nucleotide sequence ID" value="NZ_MATO01000045.1"/>
</dbReference>
<dbReference type="Pfam" id="PF17200">
    <property type="entry name" value="sCache_2"/>
    <property type="match status" value="1"/>
</dbReference>
<dbReference type="InterPro" id="IPR004089">
    <property type="entry name" value="MCPsignal_dom"/>
</dbReference>
<sequence>MRIFSSIKGKLLLFSLLLLFVPTITVGVFSYMEAKGSLNAVGEQLIQNSVHDAMQLVEQVYSEVENGNLTKEEGQEHLKEKLIGPLQDDGTRQLTNKVDLGEYGYLYILDANGILVGHVNREGDSLWDDKDENGDYFIRDVIDAANKGGAFTYYDFALPDGTGEAEKLTYSVTFEPWDWVIVSGSYLQDFNAPANTVLKTMFITIVITSIICVGAVMLFANHIAVPLRKLMVDARRVAEGDLTSTFEETTRKDEVGALTRHFSHMVQHLKVVISGVNDTTTTIQGASANLLAVAEETTAYGDDILYAADEVAKGTMRQAEQTDEARHMTDVLSAQIETLQQQNEVMATNAHVMQASSEEGRQNVEELERLSTTTVSQVDDMRATIEALQQKVQQVDVIVGSITMISAQTNLLALNASIEAARAGEHGKGFAVVAEEVRKLADETNSATQLAQQTLENISEHTESVTTKMHATVNVVAQQQHAVRTTEKSFYDVEEALHHVADAMSHIAQTIGTLQQTQQNFATTIHSIAEISQHHTGMVQEVNASVDEQQRAVAVITDASNALTDDLLMLQEAVQQFRVK</sequence>
<comment type="similarity">
    <text evidence="7">Belongs to the methyl-accepting chemotaxis (MCP) protein family.</text>
</comment>
<comment type="caution">
    <text evidence="12">The sequence shown here is derived from an EMBL/GenBank/DDBJ whole genome shotgun (WGS) entry which is preliminary data.</text>
</comment>
<organism evidence="12 13">
    <name type="scientific">Caryophanon latum</name>
    <dbReference type="NCBI Taxonomy" id="33977"/>
    <lineage>
        <taxon>Bacteria</taxon>
        <taxon>Bacillati</taxon>
        <taxon>Bacillota</taxon>
        <taxon>Bacilli</taxon>
        <taxon>Bacillales</taxon>
        <taxon>Caryophanaceae</taxon>
        <taxon>Caryophanon</taxon>
    </lineage>
</organism>
<dbReference type="Gene3D" id="3.30.450.20">
    <property type="entry name" value="PAS domain"/>
    <property type="match status" value="1"/>
</dbReference>
<dbReference type="SUPFAM" id="SSF58104">
    <property type="entry name" value="Methyl-accepting chemotaxis protein (MCP) signaling domain"/>
    <property type="match status" value="1"/>
</dbReference>
<evidence type="ECO:0000256" key="3">
    <source>
        <dbReference type="ARBA" id="ARBA00022692"/>
    </source>
</evidence>
<evidence type="ECO:0000313" key="12">
    <source>
        <dbReference type="EMBL" id="OCS89173.1"/>
    </source>
</evidence>
<feature type="transmembrane region" description="Helical" evidence="9">
    <location>
        <begin position="201"/>
        <end position="220"/>
    </location>
</feature>
<gene>
    <name evidence="12" type="ORF">A6K76_02350</name>
</gene>
<proteinExistence type="inferred from homology"/>
<keyword evidence="2" id="KW-1003">Cell membrane</keyword>
<dbReference type="PROSITE" id="PS50885">
    <property type="entry name" value="HAMP"/>
    <property type="match status" value="1"/>
</dbReference>
<evidence type="ECO:0000256" key="6">
    <source>
        <dbReference type="ARBA" id="ARBA00023224"/>
    </source>
</evidence>
<evidence type="ECO:0000259" key="11">
    <source>
        <dbReference type="PROSITE" id="PS50885"/>
    </source>
</evidence>
<dbReference type="PANTHER" id="PTHR32089">
    <property type="entry name" value="METHYL-ACCEPTING CHEMOTAXIS PROTEIN MCPB"/>
    <property type="match status" value="1"/>
</dbReference>
<keyword evidence="5 9" id="KW-0472">Membrane</keyword>
<dbReference type="PANTHER" id="PTHR32089:SF112">
    <property type="entry name" value="LYSOZYME-LIKE PROTEIN-RELATED"/>
    <property type="match status" value="1"/>
</dbReference>
<dbReference type="SMART" id="SM00283">
    <property type="entry name" value="MA"/>
    <property type="match status" value="1"/>
</dbReference>
<dbReference type="GO" id="GO:0007165">
    <property type="term" value="P:signal transduction"/>
    <property type="evidence" value="ECO:0007669"/>
    <property type="project" value="UniProtKB-KW"/>
</dbReference>
<evidence type="ECO:0000256" key="4">
    <source>
        <dbReference type="ARBA" id="ARBA00022989"/>
    </source>
</evidence>
<dbReference type="Gene3D" id="1.10.287.950">
    <property type="entry name" value="Methyl-accepting chemotaxis protein"/>
    <property type="match status" value="1"/>
</dbReference>
<dbReference type="PROSITE" id="PS50111">
    <property type="entry name" value="CHEMOTAXIS_TRANSDUC_2"/>
    <property type="match status" value="1"/>
</dbReference>
<name>A0A1C0YPT3_9BACL</name>
<evidence type="ECO:0000256" key="9">
    <source>
        <dbReference type="SAM" id="Phobius"/>
    </source>
</evidence>
<dbReference type="InterPro" id="IPR003660">
    <property type="entry name" value="HAMP_dom"/>
</dbReference>
<evidence type="ECO:0000256" key="7">
    <source>
        <dbReference type="ARBA" id="ARBA00029447"/>
    </source>
</evidence>
<evidence type="ECO:0008006" key="14">
    <source>
        <dbReference type="Google" id="ProtNLM"/>
    </source>
</evidence>
<keyword evidence="6 8" id="KW-0807">Transducer</keyword>
<feature type="domain" description="HAMP" evidence="11">
    <location>
        <begin position="221"/>
        <end position="274"/>
    </location>
</feature>
<dbReference type="Pfam" id="PF00015">
    <property type="entry name" value="MCPsignal"/>
    <property type="match status" value="1"/>
</dbReference>
<keyword evidence="3 9" id="KW-0812">Transmembrane</keyword>
<dbReference type="InterPro" id="IPR033480">
    <property type="entry name" value="sCache_2"/>
</dbReference>
<keyword evidence="13" id="KW-1185">Reference proteome</keyword>
<dbReference type="EMBL" id="MATO01000045">
    <property type="protein sequence ID" value="OCS89173.1"/>
    <property type="molecule type" value="Genomic_DNA"/>
</dbReference>